<dbReference type="EMBL" id="KZ155811">
    <property type="protein sequence ID" value="OUS44608.1"/>
    <property type="molecule type" value="Genomic_DNA"/>
</dbReference>
<feature type="domain" description="Helix-turn-helix" evidence="3">
    <location>
        <begin position="100"/>
        <end position="150"/>
    </location>
</feature>
<dbReference type="InterPro" id="IPR009061">
    <property type="entry name" value="DNA-bd_dom_put_sf"/>
</dbReference>
<accession>A0A1Y5I517</accession>
<dbReference type="GO" id="GO:0004252">
    <property type="term" value="F:serine-type endopeptidase activity"/>
    <property type="evidence" value="ECO:0007669"/>
    <property type="project" value="InterPro"/>
</dbReference>
<dbReference type="Pfam" id="PF05284">
    <property type="entry name" value="DUF736"/>
    <property type="match status" value="1"/>
</dbReference>
<gene>
    <name evidence="4" type="ORF">BE221DRAFT_148748</name>
</gene>
<evidence type="ECO:0000259" key="2">
    <source>
        <dbReference type="Pfam" id="PF10502"/>
    </source>
</evidence>
<evidence type="ECO:0000313" key="4">
    <source>
        <dbReference type="EMBL" id="OUS44608.1"/>
    </source>
</evidence>
<dbReference type="Pfam" id="PF12728">
    <property type="entry name" value="HTH_17"/>
    <property type="match status" value="1"/>
</dbReference>
<dbReference type="InterPro" id="IPR036286">
    <property type="entry name" value="LexA/Signal_pep-like_sf"/>
</dbReference>
<feature type="compositionally biased region" description="Basic and acidic residues" evidence="1">
    <location>
        <begin position="61"/>
        <end position="81"/>
    </location>
</feature>
<dbReference type="Gene3D" id="2.10.109.10">
    <property type="entry name" value="Umud Fragment, subunit A"/>
    <property type="match status" value="1"/>
</dbReference>
<dbReference type="Pfam" id="PF10502">
    <property type="entry name" value="Peptidase_S26"/>
    <property type="match status" value="1"/>
</dbReference>
<evidence type="ECO:0000259" key="3">
    <source>
        <dbReference type="Pfam" id="PF12728"/>
    </source>
</evidence>
<name>A0A1Y5I517_OSTTA</name>
<dbReference type="Proteomes" id="UP000195557">
    <property type="component" value="Unassembled WGS sequence"/>
</dbReference>
<dbReference type="InterPro" id="IPR007948">
    <property type="entry name" value="DUF736"/>
</dbReference>
<feature type="domain" description="Peptidase S26" evidence="2">
    <location>
        <begin position="172"/>
        <end position="276"/>
    </location>
</feature>
<feature type="region of interest" description="Disordered" evidence="1">
    <location>
        <begin position="61"/>
        <end position="95"/>
    </location>
</feature>
<dbReference type="SUPFAM" id="SSF46955">
    <property type="entry name" value="Putative DNA-binding domain"/>
    <property type="match status" value="1"/>
</dbReference>
<proteinExistence type="predicted"/>
<dbReference type="SUPFAM" id="SSF51306">
    <property type="entry name" value="LexA/Signal peptidase"/>
    <property type="match status" value="1"/>
</dbReference>
<dbReference type="InterPro" id="IPR041657">
    <property type="entry name" value="HTH_17"/>
</dbReference>
<reference evidence="4" key="1">
    <citation type="submission" date="2017-04" db="EMBL/GenBank/DDBJ databases">
        <title>Population genomics of picophytoplankton unveils novel chromosome hypervariability.</title>
        <authorList>
            <consortium name="DOE Joint Genome Institute"/>
            <person name="Blanc-Mathieu R."/>
            <person name="Krasovec M."/>
            <person name="Hebrard M."/>
            <person name="Yau S."/>
            <person name="Desgranges E."/>
            <person name="Martin J."/>
            <person name="Schackwitz W."/>
            <person name="Kuo A."/>
            <person name="Salin G."/>
            <person name="Donnadieu C."/>
            <person name="Desdevises Y."/>
            <person name="Sanchez-Ferandin S."/>
            <person name="Moreau H."/>
            <person name="Rivals E."/>
            <person name="Grigoriev I.V."/>
            <person name="Grimsley N."/>
            <person name="Eyre-Walker A."/>
            <person name="Piganeau G."/>
        </authorList>
    </citation>
    <scope>NUCLEOTIDE SEQUENCE [LARGE SCALE GENOMIC DNA]</scope>
    <source>
        <strain evidence="4">RCC 1115</strain>
    </source>
</reference>
<protein>
    <submittedName>
        <fullName evidence="4">Signal peptidase</fullName>
    </submittedName>
</protein>
<sequence>MRLNMDVSLRAALFARTVTPATPPKGDMKMANALGYVSETDTGFEGALAMMSLNTPIRIVKNDEKTADKQPDFRSMPERKAPISAADGRNDRRNDGWPELLSVEEAAEFLRLKRSTLDHYRCEGRGPIYRKHGARVFYPKPDLIRWSERNSYAAPTGLYWLSDAPFTLGRWVVVSSQSAEAKWAQGRGYVGKDWPLLKQIAGVPGDEICRAGRDVFINNETVAIALSVDSAGRSLPVWDGCVRLKSDEVFLLTPHPASLDGRYFGPVKQQDLDGVAIPYSGSGTDRLQADAKRYKHRQADRKRTR</sequence>
<organism evidence="4">
    <name type="scientific">Ostreococcus tauri</name>
    <name type="common">Marine green alga</name>
    <dbReference type="NCBI Taxonomy" id="70448"/>
    <lineage>
        <taxon>Eukaryota</taxon>
        <taxon>Viridiplantae</taxon>
        <taxon>Chlorophyta</taxon>
        <taxon>Mamiellophyceae</taxon>
        <taxon>Mamiellales</taxon>
        <taxon>Bathycoccaceae</taxon>
        <taxon>Ostreococcus</taxon>
    </lineage>
</organism>
<dbReference type="InterPro" id="IPR019533">
    <property type="entry name" value="Peptidase_S26"/>
</dbReference>
<dbReference type="GO" id="GO:0006465">
    <property type="term" value="P:signal peptide processing"/>
    <property type="evidence" value="ECO:0007669"/>
    <property type="project" value="InterPro"/>
</dbReference>
<evidence type="ECO:0000256" key="1">
    <source>
        <dbReference type="SAM" id="MobiDB-lite"/>
    </source>
</evidence>
<dbReference type="AlphaFoldDB" id="A0A1Y5I517"/>